<dbReference type="EMBL" id="PFOZ01000051">
    <property type="protein sequence ID" value="PIZ86822.1"/>
    <property type="molecule type" value="Genomic_DNA"/>
</dbReference>
<protein>
    <submittedName>
        <fullName evidence="1">Uncharacterized protein</fullName>
    </submittedName>
</protein>
<accession>A0A2M7UU39</accession>
<dbReference type="Proteomes" id="UP000229166">
    <property type="component" value="Unassembled WGS sequence"/>
</dbReference>
<organism evidence="1 2">
    <name type="scientific">Candidatus Nealsonbacteria bacterium CG_4_10_14_0_2_um_filter_40_15</name>
    <dbReference type="NCBI Taxonomy" id="1974682"/>
    <lineage>
        <taxon>Bacteria</taxon>
        <taxon>Candidatus Nealsoniibacteriota</taxon>
    </lineage>
</organism>
<comment type="caution">
    <text evidence="1">The sequence shown here is derived from an EMBL/GenBank/DDBJ whole genome shotgun (WGS) entry which is preliminary data.</text>
</comment>
<dbReference type="AlphaFoldDB" id="A0A2M7UU39"/>
<evidence type="ECO:0000313" key="1">
    <source>
        <dbReference type="EMBL" id="PIZ86822.1"/>
    </source>
</evidence>
<proteinExistence type="predicted"/>
<name>A0A2M7UU39_9BACT</name>
<evidence type="ECO:0000313" key="2">
    <source>
        <dbReference type="Proteomes" id="UP000229166"/>
    </source>
</evidence>
<reference evidence="2" key="1">
    <citation type="submission" date="2017-09" db="EMBL/GenBank/DDBJ databases">
        <title>Depth-based differentiation of microbial function through sediment-hosted aquifers and enrichment of novel symbionts in the deep terrestrial subsurface.</title>
        <authorList>
            <person name="Probst A.J."/>
            <person name="Ladd B."/>
            <person name="Jarett J.K."/>
            <person name="Geller-Mcgrath D.E."/>
            <person name="Sieber C.M.K."/>
            <person name="Emerson J.B."/>
            <person name="Anantharaman K."/>
            <person name="Thomas B.C."/>
            <person name="Malmstrom R."/>
            <person name="Stieglmeier M."/>
            <person name="Klingl A."/>
            <person name="Woyke T."/>
            <person name="Ryan C.M."/>
            <person name="Banfield J.F."/>
        </authorList>
    </citation>
    <scope>NUCLEOTIDE SEQUENCE [LARGE SCALE GENOMIC DNA]</scope>
</reference>
<sequence length="348" mass="40088">MNTGEFSKFEVISMLPDERWMIKIKNSVTVGLDVDYEKLYWRSYTRFLVESKEFGIQATPEIQRLVELAEKSVQRRTEIGSFSDLINVFYSAQYWNRNTGGNEFSDEQIVQKGVQCISDLIQFSKLKLQRDKWSVELIQKEVQKVGNKGVPRLFSYLQQLHVEMKIQCDIVELITARKHLRGEEEAQQFAAEIVKAYSLANQVFQEAIQICKRESMAKETVRGKIVATNTDNPVFSGAANVWFKQPAITIQQFTTGHTQIFFRPDIPVELSDNLVAVLREEELKLGKTNQSLPKERRSPEIPPWFYVRSPYGRMLLNASTRAGIEEIAPTKIPLPRLMELAELVLNYA</sequence>
<gene>
    <name evidence="1" type="ORF">COX92_02530</name>
</gene>